<proteinExistence type="predicted"/>
<evidence type="ECO:0000313" key="1">
    <source>
        <dbReference type="EMBL" id="AWB83752.1"/>
    </source>
</evidence>
<organism evidence="1 2">
    <name type="scientific">Corynebacterium liangguodongii</name>
    <dbReference type="NCBI Taxonomy" id="2079535"/>
    <lineage>
        <taxon>Bacteria</taxon>
        <taxon>Bacillati</taxon>
        <taxon>Actinomycetota</taxon>
        <taxon>Actinomycetes</taxon>
        <taxon>Mycobacteriales</taxon>
        <taxon>Corynebacteriaceae</taxon>
        <taxon>Corynebacterium</taxon>
    </lineage>
</organism>
<accession>A0A2S0WDK8</accession>
<keyword evidence="2" id="KW-1185">Reference proteome</keyword>
<protein>
    <submittedName>
        <fullName evidence="1">Uncharacterized protein</fullName>
    </submittedName>
</protein>
<dbReference type="RefSeq" id="WP_108403761.1">
    <property type="nucleotide sequence ID" value="NZ_CP026948.1"/>
</dbReference>
<dbReference type="KEGG" id="clia:C3E79_04005"/>
<dbReference type="Proteomes" id="UP000244754">
    <property type="component" value="Chromosome"/>
</dbReference>
<sequence>MKKTTLVGTILAATIALLSPAPAQATPTIAEASALTVAEDGGSEGYIGLTLTGDGAFAVSADRLRITTGDGQAVAVASTLTERDPETNMRLREITGSEVISAGETLSLRFAFHGSRHLDDASNRIALTDADGHTVTSWAIR</sequence>
<evidence type="ECO:0000313" key="2">
    <source>
        <dbReference type="Proteomes" id="UP000244754"/>
    </source>
</evidence>
<name>A0A2S0WDK8_9CORY</name>
<dbReference type="EMBL" id="CP026948">
    <property type="protein sequence ID" value="AWB83752.1"/>
    <property type="molecule type" value="Genomic_DNA"/>
</dbReference>
<reference evidence="2" key="1">
    <citation type="submission" date="2018-01" db="EMBL/GenBank/DDBJ databases">
        <authorList>
            <person name="Li J."/>
        </authorList>
    </citation>
    <scope>NUCLEOTIDE SEQUENCE [LARGE SCALE GENOMIC DNA]</scope>
    <source>
        <strain evidence="2">2184</strain>
    </source>
</reference>
<gene>
    <name evidence="1" type="ORF">C3E79_04005</name>
</gene>
<dbReference type="AlphaFoldDB" id="A0A2S0WDK8"/>